<proteinExistence type="predicted"/>
<evidence type="ECO:0000256" key="1">
    <source>
        <dbReference type="SAM" id="MobiDB-lite"/>
    </source>
</evidence>
<evidence type="ECO:0000313" key="2">
    <source>
        <dbReference type="EMBL" id="CCY75464.1"/>
    </source>
</evidence>
<name>R5LDC3_9FIRM</name>
<comment type="caution">
    <text evidence="2">The sequence shown here is derived from an EMBL/GenBank/DDBJ whole genome shotgun (WGS) entry which is preliminary data.</text>
</comment>
<dbReference type="Proteomes" id="UP000018300">
    <property type="component" value="Unassembled WGS sequence"/>
</dbReference>
<feature type="region of interest" description="Disordered" evidence="1">
    <location>
        <begin position="349"/>
        <end position="377"/>
    </location>
</feature>
<dbReference type="EMBL" id="CAYU010000006">
    <property type="protein sequence ID" value="CCY75464.1"/>
    <property type="molecule type" value="Genomic_DNA"/>
</dbReference>
<gene>
    <name evidence="2" type="ORF">BN569_01533</name>
</gene>
<sequence length="377" mass="43542">MSRNQSKMNKEKQIFENQISLILREDKTLEIYVGDSLAAEISDGRLDMEFAKEILEGLDYEINESSFTIRPLHTDEQKYTYKQSTQIEGQTGNIGYLRGDFGAGGKEFFSSWFDHRRDLKTDEFKSELDEVINALRSEEYGLLKSRTVMAQYAEKYPDSAFQGNYATEYGFRTDTEKYSFLIRCNPARGDYNFYCYCYVREWLDRHMEKASRGIRFITPDYKEKFKIPDGDKIRITLSDGEQLDRTCRYIDDYHLEVGSNLYHICEFAERMEQNGNTVIPLRSSLPEQCYVFVQTENCAGIVKKGESGFYRTDIQGGKPSETNALVNEMNEKLGLSKGQAEAMKAGSMFGWDTPAADPKSYDKNGIPVKPKQKDYER</sequence>
<protein>
    <recommendedName>
        <fullName evidence="4">Large polyvalent protein associated domain-containing protein</fullName>
    </recommendedName>
</protein>
<organism evidence="2 3">
    <name type="scientific">Eshraghiella crossota CAG:259</name>
    <dbReference type="NCBI Taxonomy" id="1263062"/>
    <lineage>
        <taxon>Bacteria</taxon>
        <taxon>Bacillati</taxon>
        <taxon>Bacillota</taxon>
        <taxon>Clostridia</taxon>
        <taxon>Lachnospirales</taxon>
        <taxon>Lachnospiraceae</taxon>
        <taxon>Eshraghiella</taxon>
    </lineage>
</organism>
<dbReference type="AlphaFoldDB" id="R5LDC3"/>
<evidence type="ECO:0008006" key="4">
    <source>
        <dbReference type="Google" id="ProtNLM"/>
    </source>
</evidence>
<accession>R5LDC3</accession>
<evidence type="ECO:0000313" key="3">
    <source>
        <dbReference type="Proteomes" id="UP000018300"/>
    </source>
</evidence>
<reference evidence="2" key="1">
    <citation type="submission" date="2012-11" db="EMBL/GenBank/DDBJ databases">
        <title>Dependencies among metagenomic species, viruses, plasmids and units of genetic variation.</title>
        <authorList>
            <person name="Nielsen H.B."/>
            <person name="Almeida M."/>
            <person name="Juncker A.S."/>
            <person name="Rasmussen S."/>
            <person name="Li J."/>
            <person name="Sunagawa S."/>
            <person name="Plichta D."/>
            <person name="Gautier L."/>
            <person name="Le Chatelier E."/>
            <person name="Peletier E."/>
            <person name="Bonde I."/>
            <person name="Nielsen T."/>
            <person name="Manichanh C."/>
            <person name="Arumugam M."/>
            <person name="Batto J."/>
            <person name="Santos M.B.Q.D."/>
            <person name="Blom N."/>
            <person name="Borruel N."/>
            <person name="Burgdorf K.S."/>
            <person name="Boumezbeur F."/>
            <person name="Casellas F."/>
            <person name="Dore J."/>
            <person name="Guarner F."/>
            <person name="Hansen T."/>
            <person name="Hildebrand F."/>
            <person name="Kaas R.S."/>
            <person name="Kennedy S."/>
            <person name="Kristiansen K."/>
            <person name="Kultima J.R."/>
            <person name="Leonard P."/>
            <person name="Levenez F."/>
            <person name="Lund O."/>
            <person name="Moumen B."/>
            <person name="Le Paslier D."/>
            <person name="Pons N."/>
            <person name="Pedersen O."/>
            <person name="Prifti E."/>
            <person name="Qin J."/>
            <person name="Raes J."/>
            <person name="Tap J."/>
            <person name="Tims S."/>
            <person name="Ussery D.W."/>
            <person name="Yamada T."/>
            <person name="MetaHit consortium"/>
            <person name="Renault P."/>
            <person name="Sicheritz-Ponten T."/>
            <person name="Bork P."/>
            <person name="Wang J."/>
            <person name="Brunak S."/>
            <person name="Ehrlich S.D."/>
        </authorList>
    </citation>
    <scope>NUCLEOTIDE SEQUENCE [LARGE SCALE GENOMIC DNA]</scope>
</reference>